<dbReference type="InterPro" id="IPR045093">
    <property type="entry name" value="Cullin"/>
</dbReference>
<dbReference type="Pfam" id="PF26557">
    <property type="entry name" value="Cullin_AB"/>
    <property type="match status" value="1"/>
</dbReference>
<dbReference type="AlphaFoldDB" id="A0AAD9W287"/>
<dbReference type="SMART" id="SM00182">
    <property type="entry name" value="CULLIN"/>
    <property type="match status" value="1"/>
</dbReference>
<evidence type="ECO:0000256" key="6">
    <source>
        <dbReference type="SAM" id="MobiDB-lite"/>
    </source>
</evidence>
<evidence type="ECO:0000256" key="3">
    <source>
        <dbReference type="ARBA" id="ARBA00022843"/>
    </source>
</evidence>
<dbReference type="InterPro" id="IPR036390">
    <property type="entry name" value="WH_DNA-bd_sf"/>
</dbReference>
<dbReference type="InterPro" id="IPR036317">
    <property type="entry name" value="Cullin_homology_sf"/>
</dbReference>
<dbReference type="GO" id="GO:0006511">
    <property type="term" value="P:ubiquitin-dependent protein catabolic process"/>
    <property type="evidence" value="ECO:0007669"/>
    <property type="project" value="InterPro"/>
</dbReference>
<gene>
    <name evidence="8" type="ORF">N8I77_008288</name>
</gene>
<evidence type="ECO:0000256" key="2">
    <source>
        <dbReference type="ARBA" id="ARBA00022499"/>
    </source>
</evidence>
<feature type="domain" description="Cullin family profile" evidence="7">
    <location>
        <begin position="492"/>
        <end position="747"/>
    </location>
</feature>
<dbReference type="InterPro" id="IPR016158">
    <property type="entry name" value="Cullin_homology"/>
</dbReference>
<dbReference type="InterPro" id="IPR019559">
    <property type="entry name" value="Cullin_neddylation_domain"/>
</dbReference>
<keyword evidence="9" id="KW-1185">Reference proteome</keyword>
<dbReference type="GO" id="GO:0031625">
    <property type="term" value="F:ubiquitin protein ligase binding"/>
    <property type="evidence" value="ECO:0007669"/>
    <property type="project" value="InterPro"/>
</dbReference>
<evidence type="ECO:0000256" key="4">
    <source>
        <dbReference type="PROSITE-ProRule" id="PRU00330"/>
    </source>
</evidence>
<dbReference type="Gene3D" id="3.30.230.130">
    <property type="entry name" value="Cullin, Chain C, Domain 2"/>
    <property type="match status" value="1"/>
</dbReference>
<evidence type="ECO:0000256" key="1">
    <source>
        <dbReference type="ARBA" id="ARBA00006019"/>
    </source>
</evidence>
<keyword evidence="2" id="KW-1017">Isopeptide bond</keyword>
<comment type="similarity">
    <text evidence="1 4 5">Belongs to the cullin family.</text>
</comment>
<dbReference type="FunFam" id="1.20.1310.10:FF:000031">
    <property type="entry name" value="Ubiquitin ligase subunit CulD"/>
    <property type="match status" value="1"/>
</dbReference>
<dbReference type="SUPFAM" id="SSF75632">
    <property type="entry name" value="Cullin homology domain"/>
    <property type="match status" value="1"/>
</dbReference>
<reference evidence="8" key="1">
    <citation type="submission" date="2023-06" db="EMBL/GenBank/DDBJ databases">
        <authorList>
            <person name="Noh H."/>
        </authorList>
    </citation>
    <scope>NUCLEOTIDE SEQUENCE</scope>
    <source>
        <strain evidence="8">DUCC20226</strain>
    </source>
</reference>
<organism evidence="8 9">
    <name type="scientific">Phomopsis amygdali</name>
    <name type="common">Fusicoccum amygdali</name>
    <dbReference type="NCBI Taxonomy" id="1214568"/>
    <lineage>
        <taxon>Eukaryota</taxon>
        <taxon>Fungi</taxon>
        <taxon>Dikarya</taxon>
        <taxon>Ascomycota</taxon>
        <taxon>Pezizomycotina</taxon>
        <taxon>Sordariomycetes</taxon>
        <taxon>Sordariomycetidae</taxon>
        <taxon>Diaporthales</taxon>
        <taxon>Diaporthaceae</taxon>
        <taxon>Diaporthe</taxon>
    </lineage>
</organism>
<dbReference type="InterPro" id="IPR059120">
    <property type="entry name" value="Cullin-like_AB"/>
</dbReference>
<dbReference type="PROSITE" id="PS50069">
    <property type="entry name" value="CULLIN_2"/>
    <property type="match status" value="1"/>
</dbReference>
<dbReference type="FunFam" id="1.10.10.10:FF:000014">
    <property type="entry name" value="Cullin 1"/>
    <property type="match status" value="1"/>
</dbReference>
<feature type="region of interest" description="Disordered" evidence="6">
    <location>
        <begin position="517"/>
        <end position="539"/>
    </location>
</feature>
<accession>A0AAD9W287</accession>
<feature type="region of interest" description="Disordered" evidence="6">
    <location>
        <begin position="1"/>
        <end position="77"/>
    </location>
</feature>
<evidence type="ECO:0000259" key="7">
    <source>
        <dbReference type="PROSITE" id="PS50069"/>
    </source>
</evidence>
<sequence length="873" mass="98356">MDWIRRGLGMQSRSLGTEGPSDSSTRDNQRHTSPPSRRRPRVDSIPSSQSRTAPDPKRIRSGETAPPTAFRPTSAASINTMATATMSAKAMGKKPEGAAGFQPLSGARRIVIKNLRTSSKTAADVEDYYKKTWDNVETALRSILNGQVPRVPLERVYRGVEDLCLRGQGDKLFSVLKQECEKHLYRDVLAKIKEGGMASNIDVLLRVRTQWAAFNKTLITIRSTFSFLDRSFLLNNKKYQSINDLLLSLFRKMVFNSAAGSEESDSGKKVVLGMCQLVEHDRRGNVASDPTLLHDSINMLKVLGVYGSKFEREFLRQSEEYFTDFAAEHSNDGLRAYISACERLLKREDYRCNTYNFDSTTKVLLLEKAHEILIQNYSAVLLDQGDVSRLLDDNDISSVKALYSLLCLSNIPRKLKGPWEEYIQQAGARIVNDTEKGDEMVIRLLEFRRSMDTMIRDAFGGDEVFTYSLREAFTVFINDKKISSSWGTGTSKVGEMIAKHIDMLLRGGIKALPKSLISDSKDRSQAERSGQASTGDEDAELDRQLDAALELFRFIEGKDVFEAFYKKDLARRLLMGRSASQDAERSMLTKLKSECGSSFTHNLEQMFKDMALAKEEMDTYKGWLDATGRERSGVDLTVSVLSQAAWPSYPDVKMLIPEEVAEKIDQYDAFYKNKHTGRKLFWKHNLAHCMVKGYFPKGTKDLAVSAMQASVLVLFNQAPEGVLGYEQIATATNLSGGELERTLQSLACGKVRVLTKHPKGRDIAKTDTFSFNRTFTHPMVRVKINQIQLKETAEENQETHRRVAADRQFETQAAIVRVMKSRKTMAHAQLVAEVINQTKSRGAMDPADIKQNIEKLIEKDYLEREGNAYTYLA</sequence>
<evidence type="ECO:0000313" key="9">
    <source>
        <dbReference type="Proteomes" id="UP001265746"/>
    </source>
</evidence>
<dbReference type="Gene3D" id="1.20.1310.10">
    <property type="entry name" value="Cullin Repeats"/>
    <property type="match status" value="4"/>
</dbReference>
<name>A0AAD9W287_PHOAM</name>
<dbReference type="Pfam" id="PF00888">
    <property type="entry name" value="Cullin"/>
    <property type="match status" value="1"/>
</dbReference>
<keyword evidence="3" id="KW-0832">Ubl conjugation</keyword>
<evidence type="ECO:0000256" key="5">
    <source>
        <dbReference type="RuleBase" id="RU003829"/>
    </source>
</evidence>
<dbReference type="SUPFAM" id="SSF74788">
    <property type="entry name" value="Cullin repeat-like"/>
    <property type="match status" value="1"/>
</dbReference>
<dbReference type="InterPro" id="IPR036388">
    <property type="entry name" value="WH-like_DNA-bd_sf"/>
</dbReference>
<comment type="caution">
    <text evidence="8">The sequence shown here is derived from an EMBL/GenBank/DDBJ whole genome shotgun (WGS) entry which is preliminary data.</text>
</comment>
<dbReference type="Pfam" id="PF10557">
    <property type="entry name" value="Cullin_Nedd8"/>
    <property type="match status" value="1"/>
</dbReference>
<dbReference type="Proteomes" id="UP001265746">
    <property type="component" value="Unassembled WGS sequence"/>
</dbReference>
<protein>
    <recommendedName>
        <fullName evidence="7">Cullin family profile domain-containing protein</fullName>
    </recommendedName>
</protein>
<dbReference type="SMART" id="SM00884">
    <property type="entry name" value="Cullin_Nedd8"/>
    <property type="match status" value="1"/>
</dbReference>
<dbReference type="EMBL" id="JAUJFL010000004">
    <property type="protein sequence ID" value="KAK2605453.1"/>
    <property type="molecule type" value="Genomic_DNA"/>
</dbReference>
<dbReference type="InterPro" id="IPR001373">
    <property type="entry name" value="Cullin_N"/>
</dbReference>
<dbReference type="InterPro" id="IPR016159">
    <property type="entry name" value="Cullin_repeat-like_dom_sf"/>
</dbReference>
<feature type="compositionally biased region" description="Polar residues" evidence="6">
    <location>
        <begin position="11"/>
        <end position="23"/>
    </location>
</feature>
<proteinExistence type="inferred from homology"/>
<dbReference type="SUPFAM" id="SSF46785">
    <property type="entry name" value="Winged helix' DNA-binding domain"/>
    <property type="match status" value="1"/>
</dbReference>
<dbReference type="PANTHER" id="PTHR11932">
    <property type="entry name" value="CULLIN"/>
    <property type="match status" value="1"/>
</dbReference>
<evidence type="ECO:0000313" key="8">
    <source>
        <dbReference type="EMBL" id="KAK2605453.1"/>
    </source>
</evidence>
<dbReference type="Gene3D" id="1.10.10.10">
    <property type="entry name" value="Winged helix-like DNA-binding domain superfamily/Winged helix DNA-binding domain"/>
    <property type="match status" value="1"/>
</dbReference>